<evidence type="ECO:0000256" key="1">
    <source>
        <dbReference type="SAM" id="Phobius"/>
    </source>
</evidence>
<dbReference type="AlphaFoldDB" id="A0A837DBF8"/>
<feature type="transmembrane region" description="Helical" evidence="1">
    <location>
        <begin position="42"/>
        <end position="63"/>
    </location>
</feature>
<sequence length="66" mass="7169">MFMPRRVTRPWPTTRLALFVLALTFAATAAVQAFLAASMSEWWPTVVAAALAAAAVWCLAMALTTR</sequence>
<keyword evidence="1" id="KW-0472">Membrane</keyword>
<organism evidence="3 4">
    <name type="scientific">Saccharomonospora viridis</name>
    <dbReference type="NCBI Taxonomy" id="1852"/>
    <lineage>
        <taxon>Bacteria</taxon>
        <taxon>Bacillati</taxon>
        <taxon>Actinomycetota</taxon>
        <taxon>Actinomycetes</taxon>
        <taxon>Pseudonocardiales</taxon>
        <taxon>Pseudonocardiaceae</taxon>
        <taxon>Saccharomonospora</taxon>
    </lineage>
</organism>
<dbReference type="EMBL" id="JRZE01000003">
    <property type="protein sequence ID" value="KHF44937.1"/>
    <property type="molecule type" value="Genomic_DNA"/>
</dbReference>
<protein>
    <submittedName>
        <fullName evidence="3">Uncharacterized protein</fullName>
    </submittedName>
</protein>
<feature type="chain" id="PRO_5038582780" evidence="2">
    <location>
        <begin position="30"/>
        <end position="66"/>
    </location>
</feature>
<gene>
    <name evidence="3" type="ORF">MINT15_18190</name>
</gene>
<feature type="signal peptide" evidence="2">
    <location>
        <begin position="1"/>
        <end position="29"/>
    </location>
</feature>
<evidence type="ECO:0000256" key="2">
    <source>
        <dbReference type="SAM" id="SignalP"/>
    </source>
</evidence>
<comment type="caution">
    <text evidence="3">The sequence shown here is derived from an EMBL/GenBank/DDBJ whole genome shotgun (WGS) entry which is preliminary data.</text>
</comment>
<evidence type="ECO:0000313" key="4">
    <source>
        <dbReference type="Proteomes" id="UP000030848"/>
    </source>
</evidence>
<keyword evidence="1" id="KW-1133">Transmembrane helix</keyword>
<proteinExistence type="predicted"/>
<accession>A0A837DBF8</accession>
<reference evidence="3 4" key="1">
    <citation type="submission" date="2014-10" db="EMBL/GenBank/DDBJ databases">
        <title>Genome sequence of Micropolyspora internatus JCM3315.</title>
        <authorList>
            <person name="Shin S.-K."/>
            <person name="Yi H."/>
        </authorList>
    </citation>
    <scope>NUCLEOTIDE SEQUENCE [LARGE SCALE GENOMIC DNA]</scope>
    <source>
        <strain evidence="3 4">JCM 3315</strain>
    </source>
</reference>
<dbReference type="Proteomes" id="UP000030848">
    <property type="component" value="Unassembled WGS sequence"/>
</dbReference>
<keyword evidence="1" id="KW-0812">Transmembrane</keyword>
<name>A0A837DBF8_9PSEU</name>
<keyword evidence="2" id="KW-0732">Signal</keyword>
<evidence type="ECO:0000313" key="3">
    <source>
        <dbReference type="EMBL" id="KHF44937.1"/>
    </source>
</evidence>